<comment type="subunit">
    <text evidence="6">V-ATPase is a heteromultimeric enzyme composed of a peripheral catalytic V1 complex (components A to H) attached to an integral membrane V0 proton pore complex.</text>
</comment>
<protein>
    <recommendedName>
        <fullName evidence="6">V-type proton ATPase subunit C</fullName>
    </recommendedName>
</protein>
<comment type="function">
    <text evidence="6">Subunit of the V1 complex of vacuolar(H+)-ATPase (V-ATPase), a multisubunit enzyme composed of a peripheral complex (V1) that hydrolyzes ATP and a membrane integral complex (V0) that translocates protons. V-ATPase is responsible for acidifying and maintaining the pH of intracellular compartments and in some cell types, is targeted to the plasma membrane, where it is responsible for acidifying the extracellular environment. Subunit C is necessary for the assembly of the catalytic sector of the enzyme and is likely to have a specific function in its catalytic activity.</text>
</comment>
<evidence type="ECO:0000313" key="7">
    <source>
        <dbReference type="EMBL" id="WFD40146.1"/>
    </source>
</evidence>
<dbReference type="Gene3D" id="3.30.70.1180">
    <property type="entry name" value="Vacuolar atp synthase subunit c, domain 1"/>
    <property type="match status" value="1"/>
</dbReference>
<dbReference type="GeneID" id="85226783"/>
<dbReference type="RefSeq" id="XP_060123043.1">
    <property type="nucleotide sequence ID" value="XM_060267060.1"/>
</dbReference>
<evidence type="ECO:0000256" key="4">
    <source>
        <dbReference type="ARBA" id="ARBA00023065"/>
    </source>
</evidence>
<dbReference type="GO" id="GO:0046961">
    <property type="term" value="F:proton-transporting ATPase activity, rotational mechanism"/>
    <property type="evidence" value="ECO:0007669"/>
    <property type="project" value="InterPro"/>
</dbReference>
<keyword evidence="8" id="KW-1185">Reference proteome</keyword>
<dbReference type="InterPro" id="IPR036132">
    <property type="entry name" value="Vac_ATP_synth_c_sf"/>
</dbReference>
<dbReference type="EMBL" id="CP119962">
    <property type="protein sequence ID" value="WFD40146.1"/>
    <property type="molecule type" value="Genomic_DNA"/>
</dbReference>
<keyword evidence="3 6" id="KW-0375">Hydrogen ion transport</keyword>
<dbReference type="Proteomes" id="UP001217754">
    <property type="component" value="Chromosome 5"/>
</dbReference>
<name>A0AAF0EZU0_9BASI</name>
<dbReference type="AlphaFoldDB" id="A0AAF0EZU0"/>
<dbReference type="FunFam" id="3.30.70.100:FF:000002">
    <property type="entry name" value="V-type proton ATPase subunit C"/>
    <property type="match status" value="1"/>
</dbReference>
<dbReference type="GO" id="GO:0000221">
    <property type="term" value="C:vacuolar proton-transporting V-type ATPase, V1 domain"/>
    <property type="evidence" value="ECO:0007669"/>
    <property type="project" value="TreeGrafter"/>
</dbReference>
<dbReference type="CDD" id="cd14785">
    <property type="entry name" value="V-ATPase_C"/>
    <property type="match status" value="1"/>
</dbReference>
<evidence type="ECO:0000256" key="6">
    <source>
        <dbReference type="RuleBase" id="RU364010"/>
    </source>
</evidence>
<evidence type="ECO:0000256" key="1">
    <source>
        <dbReference type="ARBA" id="ARBA00006138"/>
    </source>
</evidence>
<dbReference type="PANTHER" id="PTHR10137:SF0">
    <property type="entry name" value="V-TYPE PROTON ATPASE SUBUNIT C"/>
    <property type="match status" value="1"/>
</dbReference>
<reference evidence="7" key="1">
    <citation type="submission" date="2023-03" db="EMBL/GenBank/DDBJ databases">
        <title>Mating type loci evolution in Malassezia.</title>
        <authorList>
            <person name="Coelho M.A."/>
        </authorList>
    </citation>
    <scope>NUCLEOTIDE SEQUENCE</scope>
    <source>
        <strain evidence="7">CBS 9431</strain>
    </source>
</reference>
<evidence type="ECO:0000256" key="2">
    <source>
        <dbReference type="ARBA" id="ARBA00022448"/>
    </source>
</evidence>
<comment type="similarity">
    <text evidence="1 6">Belongs to the V-ATPase C subunit family.</text>
</comment>
<dbReference type="Pfam" id="PF03223">
    <property type="entry name" value="V-ATPase_C"/>
    <property type="match status" value="1"/>
</dbReference>
<evidence type="ECO:0000256" key="3">
    <source>
        <dbReference type="ARBA" id="ARBA00022781"/>
    </source>
</evidence>
<dbReference type="SUPFAM" id="SSF118203">
    <property type="entry name" value="Vacuolar ATP synthase subunit C"/>
    <property type="match status" value="1"/>
</dbReference>
<gene>
    <name evidence="7" type="primary">VMA5</name>
    <name evidence="7" type="ORF">MJAP1_003132</name>
</gene>
<dbReference type="Gene3D" id="3.30.70.100">
    <property type="match status" value="1"/>
</dbReference>
<dbReference type="InterPro" id="IPR004907">
    <property type="entry name" value="ATPase_V1-cplx_csu"/>
</dbReference>
<keyword evidence="4 6" id="KW-0406">Ion transport</keyword>
<sequence>MPSESSYWIVSAPVQEEKSTEQMYKDLSQRLVSDSAAERSEVAPLAFPQLKTGTLESLIALSEELPKTDAFFASVVTRIVDTLRALFNDDDQALNEHLVLDGESVEDYLMHWQWNAGKYRADRALPELVETLNKEMQSIDNVMKQKLNTYNLAKGQLQQLERKKHGNLSVCSLADVVRKDDVVDADSDFLVTLLVVVPKTQKQQWLDKYERLTSMVVPRSSNELAQDDEYALYNVTVFKKVEQEFVQKAREQKFQVREFTFDEEALGRERKELDEAGASEKELWTELVRLSRTNFAEAYQAAVHFKVLRTFVESVLRFGLPANYFAAVVRPNPRRVKQLIKSLVAEFSHLSEYMSKSDQNGEEAPTTHETPGEYANLLEQEVYPFVLTEQPMITV</sequence>
<keyword evidence="2 6" id="KW-0813">Transport</keyword>
<proteinExistence type="inferred from homology"/>
<accession>A0AAF0EZU0</accession>
<comment type="function">
    <text evidence="5">Subunit of the V1 complex of vacuolar(H+)-ATPase (V-ATPase), a multisubunit enzyme composed of a peripheral complex (V1) that hydrolyzes ATP and a membrane integral complex (V0) that translocates protons. V-ATPase is responsible for acidifying and maintaining the pH of intracellular compartments. Subunit C is necessary for the assembly of the catalytic sector of the enzyme and is likely to have a specific function in its catalytic activity. Reversibly leaves the enzyme after glucose depletion, causing the catalytic subcomplex V1 to detach from the V0 section.</text>
</comment>
<dbReference type="Gene3D" id="1.20.1460.10">
    <property type="entry name" value="subunit c (vma5p) of the yeast v-atpase, domain 2"/>
    <property type="match status" value="1"/>
</dbReference>
<evidence type="ECO:0000313" key="8">
    <source>
        <dbReference type="Proteomes" id="UP001217754"/>
    </source>
</evidence>
<dbReference type="PANTHER" id="PTHR10137">
    <property type="entry name" value="V-TYPE PROTON ATPASE SUBUNIT C"/>
    <property type="match status" value="1"/>
</dbReference>
<evidence type="ECO:0000256" key="5">
    <source>
        <dbReference type="ARBA" id="ARBA00053565"/>
    </source>
</evidence>
<organism evidence="7 8">
    <name type="scientific">Malassezia japonica</name>
    <dbReference type="NCBI Taxonomy" id="223818"/>
    <lineage>
        <taxon>Eukaryota</taxon>
        <taxon>Fungi</taxon>
        <taxon>Dikarya</taxon>
        <taxon>Basidiomycota</taxon>
        <taxon>Ustilaginomycotina</taxon>
        <taxon>Malasseziomycetes</taxon>
        <taxon>Malasseziales</taxon>
        <taxon>Malasseziaceae</taxon>
        <taxon>Malassezia</taxon>
    </lineage>
</organism>